<gene>
    <name evidence="1" type="ORF">LCGC14_0668080</name>
</gene>
<evidence type="ECO:0008006" key="2">
    <source>
        <dbReference type="Google" id="ProtNLM"/>
    </source>
</evidence>
<proteinExistence type="predicted"/>
<sequence length="165" mass="18975">MSELNISKNDISIAGEFYMAYILAKYGFKVSPTLGRTEVFDLFAQNPKGKNLTISVKTKYLSKSIEIPINKKAETRIDESLFYAFVRLNMPDGEPEFWIVPSRIVAKATIDSDKVWMDKPKRDGSKHKEVALRIFALGTHRLYPGDWEEQLEHFKSNIESLKDLK</sequence>
<comment type="caution">
    <text evidence="1">The sequence shown here is derived from an EMBL/GenBank/DDBJ whole genome shotgun (WGS) entry which is preliminary data.</text>
</comment>
<dbReference type="EMBL" id="LAZR01001304">
    <property type="protein sequence ID" value="KKN46942.1"/>
    <property type="molecule type" value="Genomic_DNA"/>
</dbReference>
<accession>A0A0F9RBY1</accession>
<name>A0A0F9RBY1_9ZZZZ</name>
<organism evidence="1">
    <name type="scientific">marine sediment metagenome</name>
    <dbReference type="NCBI Taxonomy" id="412755"/>
    <lineage>
        <taxon>unclassified sequences</taxon>
        <taxon>metagenomes</taxon>
        <taxon>ecological metagenomes</taxon>
    </lineage>
</organism>
<protein>
    <recommendedName>
        <fullName evidence="2">PD(D/E)XK endonuclease domain-containing protein</fullName>
    </recommendedName>
</protein>
<dbReference type="AlphaFoldDB" id="A0A0F9RBY1"/>
<evidence type="ECO:0000313" key="1">
    <source>
        <dbReference type="EMBL" id="KKN46942.1"/>
    </source>
</evidence>
<reference evidence="1" key="1">
    <citation type="journal article" date="2015" name="Nature">
        <title>Complex archaea that bridge the gap between prokaryotes and eukaryotes.</title>
        <authorList>
            <person name="Spang A."/>
            <person name="Saw J.H."/>
            <person name="Jorgensen S.L."/>
            <person name="Zaremba-Niedzwiedzka K."/>
            <person name="Martijn J."/>
            <person name="Lind A.E."/>
            <person name="van Eijk R."/>
            <person name="Schleper C."/>
            <person name="Guy L."/>
            <person name="Ettema T.J."/>
        </authorList>
    </citation>
    <scope>NUCLEOTIDE SEQUENCE</scope>
</reference>